<protein>
    <submittedName>
        <fullName evidence="7">TolC family protein</fullName>
    </submittedName>
</protein>
<dbReference type="AlphaFoldDB" id="A0A7X9RQ35"/>
<keyword evidence="3" id="KW-0812">Transmembrane</keyword>
<keyword evidence="5" id="KW-0998">Cell outer membrane</keyword>
<dbReference type="PANTHER" id="PTHR30026">
    <property type="entry name" value="OUTER MEMBRANE PROTEIN TOLC"/>
    <property type="match status" value="1"/>
</dbReference>
<comment type="caution">
    <text evidence="7">The sequence shown here is derived from an EMBL/GenBank/DDBJ whole genome shotgun (WGS) entry which is preliminary data.</text>
</comment>
<dbReference type="SUPFAM" id="SSF56954">
    <property type="entry name" value="Outer membrane efflux proteins (OEP)"/>
    <property type="match status" value="1"/>
</dbReference>
<evidence type="ECO:0000313" key="7">
    <source>
        <dbReference type="EMBL" id="NME66348.1"/>
    </source>
</evidence>
<gene>
    <name evidence="7" type="ORF">HHU12_00060</name>
</gene>
<dbReference type="RefSeq" id="WP_169654126.1">
    <property type="nucleotide sequence ID" value="NZ_JABANE010000001.1"/>
</dbReference>
<feature type="signal peptide" evidence="6">
    <location>
        <begin position="1"/>
        <end position="22"/>
    </location>
</feature>
<evidence type="ECO:0000256" key="2">
    <source>
        <dbReference type="ARBA" id="ARBA00022452"/>
    </source>
</evidence>
<dbReference type="EMBL" id="JABANE010000001">
    <property type="protein sequence ID" value="NME66348.1"/>
    <property type="molecule type" value="Genomic_DNA"/>
</dbReference>
<keyword evidence="8" id="KW-1185">Reference proteome</keyword>
<keyword evidence="2" id="KW-1134">Transmembrane beta strand</keyword>
<accession>A0A7X9RQ35</accession>
<dbReference type="Proteomes" id="UP000576082">
    <property type="component" value="Unassembled WGS sequence"/>
</dbReference>
<proteinExistence type="predicted"/>
<feature type="chain" id="PRO_5030635384" evidence="6">
    <location>
        <begin position="23"/>
        <end position="474"/>
    </location>
</feature>
<evidence type="ECO:0000313" key="8">
    <source>
        <dbReference type="Proteomes" id="UP000576082"/>
    </source>
</evidence>
<dbReference type="GO" id="GO:0009279">
    <property type="term" value="C:cell outer membrane"/>
    <property type="evidence" value="ECO:0007669"/>
    <property type="project" value="UniProtKB-SubCell"/>
</dbReference>
<name>A0A7X9RQ35_9BACT</name>
<evidence type="ECO:0000256" key="1">
    <source>
        <dbReference type="ARBA" id="ARBA00004442"/>
    </source>
</evidence>
<comment type="subcellular location">
    <subcellularLocation>
        <location evidence="1">Cell outer membrane</location>
    </subcellularLocation>
</comment>
<dbReference type="PANTHER" id="PTHR30026:SF20">
    <property type="entry name" value="OUTER MEMBRANE PROTEIN TOLC"/>
    <property type="match status" value="1"/>
</dbReference>
<organism evidence="7 8">
    <name type="scientific">Flammeovirga aprica JL-4</name>
    <dbReference type="NCBI Taxonomy" id="694437"/>
    <lineage>
        <taxon>Bacteria</taxon>
        <taxon>Pseudomonadati</taxon>
        <taxon>Bacteroidota</taxon>
        <taxon>Cytophagia</taxon>
        <taxon>Cytophagales</taxon>
        <taxon>Flammeovirgaceae</taxon>
        <taxon>Flammeovirga</taxon>
    </lineage>
</organism>
<reference evidence="7 8" key="1">
    <citation type="submission" date="2020-04" db="EMBL/GenBank/DDBJ databases">
        <title>Flammeovirga sp. SR4, a novel species isolated from seawater.</title>
        <authorList>
            <person name="Wang X."/>
        </authorList>
    </citation>
    <scope>NUCLEOTIDE SEQUENCE [LARGE SCALE GENOMIC DNA]</scope>
    <source>
        <strain evidence="7 8">ATCC 23126</strain>
    </source>
</reference>
<dbReference type="Gene3D" id="1.20.1600.10">
    <property type="entry name" value="Outer membrane efflux proteins (OEP)"/>
    <property type="match status" value="1"/>
</dbReference>
<dbReference type="InterPro" id="IPR051906">
    <property type="entry name" value="TolC-like"/>
</dbReference>
<evidence type="ECO:0000256" key="6">
    <source>
        <dbReference type="SAM" id="SignalP"/>
    </source>
</evidence>
<evidence type="ECO:0000256" key="4">
    <source>
        <dbReference type="ARBA" id="ARBA00023136"/>
    </source>
</evidence>
<sequence length="474" mass="53384">MKNVLQWIVASLSLFFSLQLSAQQTTTNENGVPLYSVQDCINYAFQNTGTIKNAVLEQGISQAKVGEIISIGLPQISFEGQLVDNVKIQKAFLPGNAFDPAGDPNETVAVEFGTKYNSNLQLQASQLIFDGTFFIGVQAAKVYNELASKELIRSKIDVAEAVTQAYYYVLVQREFLKLIIENREILEGLYNETKAMYEAGMVEETELNRIEVSYNSMVISETQSKQMNVIAEKLLKFQMGMDINSSIELAEKLEDFRDFIVTPTDLAVAKNRIEYSILQTNIKLNDYDIRSTKAEYWPKLYAFGGYGFNTGGQELPGLYSNGGDFGNIGLTLSLNVFDGFARQKVIEQKKLKGQQLLNTRIDLERQISIEQEQSRIVYETNMATLNLQEKNMGVAEKVYTNTQVKFKNGVGSSVEVTTSSQDYATAANEFYNSLYEVLIAKLSFEKANGRLLEYVDSEDFEKDKEILKLNNERK</sequence>
<keyword evidence="6" id="KW-0732">Signal</keyword>
<evidence type="ECO:0000256" key="3">
    <source>
        <dbReference type="ARBA" id="ARBA00022692"/>
    </source>
</evidence>
<dbReference type="GO" id="GO:0015562">
    <property type="term" value="F:efflux transmembrane transporter activity"/>
    <property type="evidence" value="ECO:0007669"/>
    <property type="project" value="InterPro"/>
</dbReference>
<dbReference type="GO" id="GO:1990281">
    <property type="term" value="C:efflux pump complex"/>
    <property type="evidence" value="ECO:0007669"/>
    <property type="project" value="TreeGrafter"/>
</dbReference>
<dbReference type="GO" id="GO:0015288">
    <property type="term" value="F:porin activity"/>
    <property type="evidence" value="ECO:0007669"/>
    <property type="project" value="TreeGrafter"/>
</dbReference>
<evidence type="ECO:0000256" key="5">
    <source>
        <dbReference type="ARBA" id="ARBA00023237"/>
    </source>
</evidence>
<keyword evidence="4" id="KW-0472">Membrane</keyword>